<proteinExistence type="inferred from homology"/>
<evidence type="ECO:0000313" key="4">
    <source>
        <dbReference type="EMBL" id="SFJ24295.1"/>
    </source>
</evidence>
<accession>A0A1I3PSA2</accession>
<dbReference type="InterPro" id="IPR001509">
    <property type="entry name" value="Epimerase_deHydtase"/>
</dbReference>
<dbReference type="InterPro" id="IPR000653">
    <property type="entry name" value="DegT/StrS_aminotransferase"/>
</dbReference>
<reference evidence="4 5" key="1">
    <citation type="submission" date="2016-10" db="EMBL/GenBank/DDBJ databases">
        <authorList>
            <person name="de Groot N.N."/>
        </authorList>
    </citation>
    <scope>NUCLEOTIDE SEQUENCE [LARGE SCALE GENOMIC DNA]</scope>
    <source>
        <strain evidence="4 5">CGMCC 1.11030</strain>
    </source>
</reference>
<gene>
    <name evidence="4" type="ORF">SAMN05216258_12011</name>
</gene>
<dbReference type="PANTHER" id="PTHR30244">
    <property type="entry name" value="TRANSAMINASE"/>
    <property type="match status" value="1"/>
</dbReference>
<dbReference type="SUPFAM" id="SSF51735">
    <property type="entry name" value="NAD(P)-binding Rossmann-fold domains"/>
    <property type="match status" value="1"/>
</dbReference>
<evidence type="ECO:0000259" key="3">
    <source>
        <dbReference type="Pfam" id="PF01370"/>
    </source>
</evidence>
<dbReference type="AlphaFoldDB" id="A0A1I3PSA2"/>
<dbReference type="CDD" id="cd08946">
    <property type="entry name" value="SDR_e"/>
    <property type="match status" value="1"/>
</dbReference>
<evidence type="ECO:0000313" key="5">
    <source>
        <dbReference type="Proteomes" id="UP000199377"/>
    </source>
</evidence>
<dbReference type="Pfam" id="PF01041">
    <property type="entry name" value="DegT_DnrJ_EryC1"/>
    <property type="match status" value="1"/>
</dbReference>
<dbReference type="InterPro" id="IPR015424">
    <property type="entry name" value="PyrdxlP-dep_Trfase"/>
</dbReference>
<dbReference type="RefSeq" id="WP_092866042.1">
    <property type="nucleotide sequence ID" value="NZ_FOQH01000020.1"/>
</dbReference>
<dbReference type="Gene3D" id="3.90.1150.10">
    <property type="entry name" value="Aspartate Aminotransferase, domain 1"/>
    <property type="match status" value="1"/>
</dbReference>
<dbReference type="Gene3D" id="3.40.640.10">
    <property type="entry name" value="Type I PLP-dependent aspartate aminotransferase-like (Major domain)"/>
    <property type="match status" value="1"/>
</dbReference>
<feature type="domain" description="NAD-dependent epimerase/dehydratase" evidence="3">
    <location>
        <begin position="8"/>
        <end position="248"/>
    </location>
</feature>
<dbReference type="InterPro" id="IPR015421">
    <property type="entry name" value="PyrdxlP-dep_Trfase_major"/>
</dbReference>
<dbReference type="PANTHER" id="PTHR30244:SF34">
    <property type="entry name" value="DTDP-4-AMINO-4,6-DIDEOXYGALACTOSE TRANSAMINASE"/>
    <property type="match status" value="1"/>
</dbReference>
<dbReference type="GO" id="GO:0000271">
    <property type="term" value="P:polysaccharide biosynthetic process"/>
    <property type="evidence" value="ECO:0007669"/>
    <property type="project" value="TreeGrafter"/>
</dbReference>
<evidence type="ECO:0000256" key="2">
    <source>
        <dbReference type="RuleBase" id="RU004508"/>
    </source>
</evidence>
<dbReference type="Gene3D" id="3.40.50.720">
    <property type="entry name" value="NAD(P)-binding Rossmann-like Domain"/>
    <property type="match status" value="1"/>
</dbReference>
<sequence length="706" mass="75025">MSDLDATIVIGAGGFLGSHLVEAFEQDPRRPLLAVDRRPPEAWSRSPTGPATRVLALPAGEAEALAALEAAAGAGDRAGDRGAGWEVCIHAAGPPEGLRGPADCQRALAGLAALLEALEGRVRRFVLISSAEVYGAPVGDLVNEAHPLDVSSPQGLYRAGAEQMLRHWQARAGIPCVVLRPAEIFGGRMPPEALVARAIEAARRGAPMDPPPPADRRVDFVHVSDVVEAVRLCLDAAMGPERFEAFNVSSGRAFSGAELAEVLGGFLGRPEAEAAPVPAPRPATGAIGADHAFRRLGWLPVHDLVSGLEEVFAAPAPRLPPLRDKVPLCRPAIFPEDVDRMVRQLQGVSVGAGPAVPELERLAASFLGGDYACAAVNSCASALEAALEVLPRRGEVITSAYSYHATANAIHAAGCTPVFADIERDTFGMDPEAVRALVGERTVAILPVYLFGRIGRVEALRRIADAHGLPLIADAAQAWGSYHRSARRRPVEDALCFSFYPTKVVTTGEGGILAARDPAFLGAARALIQHGTPVAAPAPGEGPPRHWRRRQERFGHGFRMPGPSAALGASQLQATDPVLDDRRRIVGRYHERLDPRFFEAADADPEGLTCANVPISLLRPGLDRERFLVEMNARELMVSAHYDIPVPDQPVYPPAPGAWPVASDVTARVLSWPYAYAMPEGLIARICDAANAVAAQLAEAGMRRRA</sequence>
<dbReference type="GO" id="GO:0008483">
    <property type="term" value="F:transaminase activity"/>
    <property type="evidence" value="ECO:0007669"/>
    <property type="project" value="TreeGrafter"/>
</dbReference>
<dbReference type="GO" id="GO:0030170">
    <property type="term" value="F:pyridoxal phosphate binding"/>
    <property type="evidence" value="ECO:0007669"/>
    <property type="project" value="TreeGrafter"/>
</dbReference>
<evidence type="ECO:0000256" key="1">
    <source>
        <dbReference type="ARBA" id="ARBA00037999"/>
    </source>
</evidence>
<dbReference type="OrthoDB" id="9768668at2"/>
<comment type="similarity">
    <text evidence="1 2">Belongs to the DegT/DnrJ/EryC1 family.</text>
</comment>
<organism evidence="4 5">
    <name type="scientific">Albimonas pacifica</name>
    <dbReference type="NCBI Taxonomy" id="1114924"/>
    <lineage>
        <taxon>Bacteria</taxon>
        <taxon>Pseudomonadati</taxon>
        <taxon>Pseudomonadota</taxon>
        <taxon>Alphaproteobacteria</taxon>
        <taxon>Rhodobacterales</taxon>
        <taxon>Paracoccaceae</taxon>
        <taxon>Albimonas</taxon>
    </lineage>
</organism>
<dbReference type="SUPFAM" id="SSF53383">
    <property type="entry name" value="PLP-dependent transferases"/>
    <property type="match status" value="1"/>
</dbReference>
<dbReference type="Proteomes" id="UP000199377">
    <property type="component" value="Unassembled WGS sequence"/>
</dbReference>
<name>A0A1I3PSA2_9RHOB</name>
<keyword evidence="2" id="KW-0663">Pyridoxal phosphate</keyword>
<dbReference type="InterPro" id="IPR015422">
    <property type="entry name" value="PyrdxlP-dep_Trfase_small"/>
</dbReference>
<dbReference type="Pfam" id="PF01370">
    <property type="entry name" value="Epimerase"/>
    <property type="match status" value="1"/>
</dbReference>
<protein>
    <submittedName>
        <fullName evidence="4">dTDP-4-amino-4,6-dideoxygalactose transaminase</fullName>
    </submittedName>
</protein>
<dbReference type="InterPro" id="IPR036291">
    <property type="entry name" value="NAD(P)-bd_dom_sf"/>
</dbReference>
<keyword evidence="5" id="KW-1185">Reference proteome</keyword>
<dbReference type="EMBL" id="FOQH01000020">
    <property type="protein sequence ID" value="SFJ24295.1"/>
    <property type="molecule type" value="Genomic_DNA"/>
</dbReference>
<dbReference type="STRING" id="1114924.SAMN05216258_12011"/>